<reference evidence="2 3" key="1">
    <citation type="submission" date="2018-04" db="EMBL/GenBank/DDBJ databases">
        <title>Halococcoides cellulosivorans gen. nov., sp. nov., an extremely halophilic cellulose-utilizing haloarchaeon from hypersaline lakes.</title>
        <authorList>
            <person name="Sorokin D.Y."/>
            <person name="Toshchakov S.V."/>
            <person name="Samarov N.I."/>
            <person name="Korzhenkov A."/>
            <person name="Kublanov I.V."/>
        </authorList>
    </citation>
    <scope>NUCLEOTIDE SEQUENCE [LARGE SCALE GENOMIC DNA]</scope>
    <source>
        <strain evidence="2 3">HArcel1</strain>
    </source>
</reference>
<evidence type="ECO:0000313" key="3">
    <source>
        <dbReference type="Proteomes" id="UP000244727"/>
    </source>
</evidence>
<evidence type="ECO:0000259" key="1">
    <source>
        <dbReference type="Pfam" id="PF18545"/>
    </source>
</evidence>
<accession>A0A2R4X4K1</accession>
<evidence type="ECO:0000313" key="2">
    <source>
        <dbReference type="EMBL" id="AWB28721.1"/>
    </source>
</evidence>
<dbReference type="Pfam" id="PF18545">
    <property type="entry name" value="HalOD1"/>
    <property type="match status" value="1"/>
</dbReference>
<gene>
    <name evidence="2" type="ORF">HARCEL1_11815</name>
</gene>
<dbReference type="InterPro" id="IPR040624">
    <property type="entry name" value="HalOD1"/>
</dbReference>
<proteinExistence type="predicted"/>
<name>A0A2R4X4K1_9EURY</name>
<keyword evidence="3" id="KW-1185">Reference proteome</keyword>
<protein>
    <recommendedName>
        <fullName evidence="1">Halobacterial output domain-containing protein</fullName>
    </recommendedName>
</protein>
<dbReference type="KEGG" id="harc:HARCEL1_11815"/>
<organism evidence="2 3">
    <name type="scientific">Halococcoides cellulosivorans</name>
    <dbReference type="NCBI Taxonomy" id="1679096"/>
    <lineage>
        <taxon>Archaea</taxon>
        <taxon>Methanobacteriati</taxon>
        <taxon>Methanobacteriota</taxon>
        <taxon>Stenosarchaea group</taxon>
        <taxon>Halobacteria</taxon>
        <taxon>Halobacteriales</taxon>
        <taxon>Haloarculaceae</taxon>
        <taxon>Halococcoides</taxon>
    </lineage>
</organism>
<dbReference type="AlphaFoldDB" id="A0A2R4X4K1"/>
<dbReference type="EMBL" id="CP028858">
    <property type="protein sequence ID" value="AWB28721.1"/>
    <property type="molecule type" value="Genomic_DNA"/>
</dbReference>
<sequence>MAPSTAVVETVAYATDRDPTTLDPLYEAIDPDALDRLIRSSADRSAEAVVRFSYLDCTITVRADGTVVVDR</sequence>
<feature type="domain" description="Halobacterial output" evidence="1">
    <location>
        <begin position="3"/>
        <end position="70"/>
    </location>
</feature>
<dbReference type="Proteomes" id="UP000244727">
    <property type="component" value="Chromosome"/>
</dbReference>